<evidence type="ECO:0000256" key="4">
    <source>
        <dbReference type="RuleBase" id="RU003690"/>
    </source>
</evidence>
<dbReference type="Pfam" id="PF00232">
    <property type="entry name" value="Glyco_hydro_1"/>
    <property type="match status" value="1"/>
</dbReference>
<proteinExistence type="inferred from homology"/>
<gene>
    <name evidence="5" type="ORF">SE17_36555</name>
</gene>
<name>A0A0P9F8M2_9CHLR</name>
<dbReference type="PROSITE" id="PS00653">
    <property type="entry name" value="GLYCOSYL_HYDROL_F1_2"/>
    <property type="match status" value="1"/>
</dbReference>
<comment type="caution">
    <text evidence="5">The sequence shown here is derived from an EMBL/GenBank/DDBJ whole genome shotgun (WGS) entry which is preliminary data.</text>
</comment>
<comment type="similarity">
    <text evidence="1 4">Belongs to the glycosyl hydrolase 1 family.</text>
</comment>
<dbReference type="InterPro" id="IPR001360">
    <property type="entry name" value="Glyco_hydro_1"/>
</dbReference>
<evidence type="ECO:0000256" key="2">
    <source>
        <dbReference type="ARBA" id="ARBA00022801"/>
    </source>
</evidence>
<organism evidence="5 6">
    <name type="scientific">Kouleothrix aurantiaca</name>
    <dbReference type="NCBI Taxonomy" id="186479"/>
    <lineage>
        <taxon>Bacteria</taxon>
        <taxon>Bacillati</taxon>
        <taxon>Chloroflexota</taxon>
        <taxon>Chloroflexia</taxon>
        <taxon>Chloroflexales</taxon>
        <taxon>Roseiflexineae</taxon>
        <taxon>Roseiflexaceae</taxon>
        <taxon>Kouleothrix</taxon>
    </lineage>
</organism>
<dbReference type="EMBL" id="LJCR01002447">
    <property type="protein sequence ID" value="KPV48721.1"/>
    <property type="molecule type" value="Genomic_DNA"/>
</dbReference>
<feature type="non-terminal residue" evidence="5">
    <location>
        <position position="231"/>
    </location>
</feature>
<evidence type="ECO:0000313" key="6">
    <source>
        <dbReference type="Proteomes" id="UP000050509"/>
    </source>
</evidence>
<evidence type="ECO:0000313" key="5">
    <source>
        <dbReference type="EMBL" id="KPV48721.1"/>
    </source>
</evidence>
<protein>
    <submittedName>
        <fullName evidence="5">Beta-glucosidase</fullName>
    </submittedName>
</protein>
<evidence type="ECO:0000256" key="1">
    <source>
        <dbReference type="ARBA" id="ARBA00010838"/>
    </source>
</evidence>
<keyword evidence="2" id="KW-0378">Hydrolase</keyword>
<dbReference type="GO" id="GO:0005829">
    <property type="term" value="C:cytosol"/>
    <property type="evidence" value="ECO:0007669"/>
    <property type="project" value="TreeGrafter"/>
</dbReference>
<reference evidence="5 6" key="1">
    <citation type="submission" date="2015-09" db="EMBL/GenBank/DDBJ databases">
        <title>Draft genome sequence of Kouleothrix aurantiaca JCM 19913.</title>
        <authorList>
            <person name="Hemp J."/>
        </authorList>
    </citation>
    <scope>NUCLEOTIDE SEQUENCE [LARGE SCALE GENOMIC DNA]</scope>
    <source>
        <strain evidence="5 6">COM-B</strain>
    </source>
</reference>
<dbReference type="GO" id="GO:0016052">
    <property type="term" value="P:carbohydrate catabolic process"/>
    <property type="evidence" value="ECO:0007669"/>
    <property type="project" value="TreeGrafter"/>
</dbReference>
<dbReference type="GO" id="GO:0008422">
    <property type="term" value="F:beta-glucosidase activity"/>
    <property type="evidence" value="ECO:0007669"/>
    <property type="project" value="TreeGrafter"/>
</dbReference>
<keyword evidence="3" id="KW-0326">Glycosidase</keyword>
<keyword evidence="6" id="KW-1185">Reference proteome</keyword>
<accession>A0A0P9F8M2</accession>
<dbReference type="PANTHER" id="PTHR10353:SF36">
    <property type="entry name" value="LP05116P"/>
    <property type="match status" value="1"/>
</dbReference>
<dbReference type="Gene3D" id="3.20.20.80">
    <property type="entry name" value="Glycosidases"/>
    <property type="match status" value="1"/>
</dbReference>
<dbReference type="PANTHER" id="PTHR10353">
    <property type="entry name" value="GLYCOSYL HYDROLASE"/>
    <property type="match status" value="1"/>
</dbReference>
<dbReference type="SUPFAM" id="SSF51445">
    <property type="entry name" value="(Trans)glycosidases"/>
    <property type="match status" value="1"/>
</dbReference>
<dbReference type="AlphaFoldDB" id="A0A0P9F8M2"/>
<dbReference type="Proteomes" id="UP000050509">
    <property type="component" value="Unassembled WGS sequence"/>
</dbReference>
<dbReference type="PATRIC" id="fig|186479.3.peg.4916"/>
<dbReference type="InterPro" id="IPR033132">
    <property type="entry name" value="GH_1_N_CS"/>
</dbReference>
<sequence>MTQIKFPPGFVWGTATASYQIEGAAHEDGRSESIWDRFSHTPGKILDGSSGDVACDHYHRWQDDIALMKGLGMQAYRFSIAWPRILPNGRGAVNQAGIDFYSRLVDGLLEAGITPFATLYHWDLPQVLQDAGGWPARATAEAFVEYADVVTRALGDRVKHWITHNEPWCASLLSYQIGEHAPGLHDWHAALAAAHHILLSHGMAVPVIRANSPGAEVGITLNFTQAVSASE</sequence>
<dbReference type="InterPro" id="IPR017853">
    <property type="entry name" value="GH"/>
</dbReference>
<evidence type="ECO:0000256" key="3">
    <source>
        <dbReference type="ARBA" id="ARBA00023295"/>
    </source>
</evidence>